<evidence type="ECO:0000256" key="2">
    <source>
        <dbReference type="ARBA" id="ARBA00022679"/>
    </source>
</evidence>
<keyword evidence="6" id="KW-1185">Reference proteome</keyword>
<organism evidence="5 6">
    <name type="scientific">Fraxinus pennsylvanica</name>
    <dbReference type="NCBI Taxonomy" id="56036"/>
    <lineage>
        <taxon>Eukaryota</taxon>
        <taxon>Viridiplantae</taxon>
        <taxon>Streptophyta</taxon>
        <taxon>Embryophyta</taxon>
        <taxon>Tracheophyta</taxon>
        <taxon>Spermatophyta</taxon>
        <taxon>Magnoliopsida</taxon>
        <taxon>eudicotyledons</taxon>
        <taxon>Gunneridae</taxon>
        <taxon>Pentapetalae</taxon>
        <taxon>asterids</taxon>
        <taxon>lamiids</taxon>
        <taxon>Lamiales</taxon>
        <taxon>Oleaceae</taxon>
        <taxon>Oleeae</taxon>
        <taxon>Fraxinus</taxon>
    </lineage>
</organism>
<dbReference type="InterPro" id="IPR036249">
    <property type="entry name" value="Thioredoxin-like_sf"/>
</dbReference>
<reference evidence="5" key="1">
    <citation type="submission" date="2023-05" db="EMBL/GenBank/DDBJ databases">
        <authorList>
            <person name="Huff M."/>
        </authorList>
    </citation>
    <scope>NUCLEOTIDE SEQUENCE</scope>
</reference>
<dbReference type="SUPFAM" id="SSF52833">
    <property type="entry name" value="Thioredoxin-like"/>
    <property type="match status" value="1"/>
</dbReference>
<name>A0AAD2EAB3_9LAMI</name>
<evidence type="ECO:0000259" key="3">
    <source>
        <dbReference type="Pfam" id="PF00109"/>
    </source>
</evidence>
<feature type="domain" description="Beta-ketoacyl synthase-like N-terminal" evidence="3">
    <location>
        <begin position="184"/>
        <end position="306"/>
    </location>
</feature>
<feature type="domain" description="Glutaredoxin" evidence="4">
    <location>
        <begin position="24"/>
        <end position="86"/>
    </location>
</feature>
<dbReference type="EC" id="2.3.1.41" evidence="1"/>
<dbReference type="InterPro" id="IPR018201">
    <property type="entry name" value="Ketoacyl_synth_AS"/>
</dbReference>
<dbReference type="PANTHER" id="PTHR11712:SF336">
    <property type="entry name" value="3-OXOACYL-[ACYL-CARRIER-PROTEIN] SYNTHASE, MITOCHONDRIAL"/>
    <property type="match status" value="1"/>
</dbReference>
<evidence type="ECO:0000313" key="6">
    <source>
        <dbReference type="Proteomes" id="UP000834106"/>
    </source>
</evidence>
<protein>
    <recommendedName>
        <fullName evidence="1">beta-ketoacyl-[acyl-carrier-protein] synthase I</fullName>
        <ecNumber evidence="1">2.3.1.41</ecNumber>
    </recommendedName>
</protein>
<evidence type="ECO:0000259" key="4">
    <source>
        <dbReference type="Pfam" id="PF00462"/>
    </source>
</evidence>
<dbReference type="PANTHER" id="PTHR11712">
    <property type="entry name" value="POLYKETIDE SYNTHASE-RELATED"/>
    <property type="match status" value="1"/>
</dbReference>
<dbReference type="SUPFAM" id="SSF53901">
    <property type="entry name" value="Thiolase-like"/>
    <property type="match status" value="1"/>
</dbReference>
<dbReference type="InterPro" id="IPR014030">
    <property type="entry name" value="Ketoacyl_synth_N"/>
</dbReference>
<proteinExistence type="predicted"/>
<dbReference type="AlphaFoldDB" id="A0AAD2EAB3"/>
<dbReference type="CDD" id="cd03419">
    <property type="entry name" value="GRX_GRXh_1_2_like"/>
    <property type="match status" value="1"/>
</dbReference>
<dbReference type="Pfam" id="PF00462">
    <property type="entry name" value="Glutaredoxin"/>
    <property type="match status" value="1"/>
</dbReference>
<sequence>MHYQTESRNSYLQLIQRLAEESAVVIFSKSTCCMCHAIKRLFSGMGVNATVYELDEDPRGIEIEKALVRLPGSSSAVPVVFIGGKLSLIPPPSGHHVHRTQPPIASPSLLHLPSTHSPKDWSWWSTDDDEWGDFVEFPSQFSSIQLEPSKSFDSFEVAANHSGYTKSVSPTRWVKPSGALPLFLFGDAEELLMNQDDCLRYCIVAGKKALENADLGFGRLDKIDKVRAGVLVGTEMGGLTVFSDGVQALIEKGHRKITPFFIPYAITNMVSALLAIDLGLMGPNYLISTACTTSNYCFYAAANHIPFSSIDLFSTSNEIDLVSTSSDFHSSSQEVNLFEVQSSIAAPISFISDTNLNIEQTYIKDGLNPISDVGYAESDDGFGEFTTAFSESEPKPREALDDDMLSPSKEAVLMPDGKVHCLGFVFN</sequence>
<dbReference type="GO" id="GO:0006633">
    <property type="term" value="P:fatty acid biosynthetic process"/>
    <property type="evidence" value="ECO:0007669"/>
    <property type="project" value="InterPro"/>
</dbReference>
<dbReference type="Proteomes" id="UP000834106">
    <property type="component" value="Chromosome 17"/>
</dbReference>
<evidence type="ECO:0000256" key="1">
    <source>
        <dbReference type="ARBA" id="ARBA00013191"/>
    </source>
</evidence>
<dbReference type="InterPro" id="IPR016039">
    <property type="entry name" value="Thiolase-like"/>
</dbReference>
<gene>
    <name evidence="5" type="ORF">FPE_LOCUS28011</name>
</gene>
<dbReference type="PROSITE" id="PS00606">
    <property type="entry name" value="KS3_1"/>
    <property type="match status" value="1"/>
</dbReference>
<dbReference type="GO" id="GO:0005739">
    <property type="term" value="C:mitochondrion"/>
    <property type="evidence" value="ECO:0007669"/>
    <property type="project" value="TreeGrafter"/>
</dbReference>
<keyword evidence="2" id="KW-0808">Transferase</keyword>
<dbReference type="PROSITE" id="PS51354">
    <property type="entry name" value="GLUTAREDOXIN_2"/>
    <property type="match status" value="1"/>
</dbReference>
<dbReference type="InterPro" id="IPR000794">
    <property type="entry name" value="Beta-ketoacyl_synthase"/>
</dbReference>
<dbReference type="Pfam" id="PF00109">
    <property type="entry name" value="ketoacyl-synt"/>
    <property type="match status" value="1"/>
</dbReference>
<dbReference type="Gene3D" id="3.40.47.10">
    <property type="match status" value="1"/>
</dbReference>
<evidence type="ECO:0000313" key="5">
    <source>
        <dbReference type="EMBL" id="CAI9780581.1"/>
    </source>
</evidence>
<dbReference type="EMBL" id="OU503052">
    <property type="protein sequence ID" value="CAI9780581.1"/>
    <property type="molecule type" value="Genomic_DNA"/>
</dbReference>
<dbReference type="InterPro" id="IPR002109">
    <property type="entry name" value="Glutaredoxin"/>
</dbReference>
<dbReference type="Gene3D" id="3.40.30.10">
    <property type="entry name" value="Glutaredoxin"/>
    <property type="match status" value="1"/>
</dbReference>
<accession>A0AAD2EAB3</accession>
<dbReference type="GO" id="GO:0004315">
    <property type="term" value="F:3-oxoacyl-[acyl-carrier-protein] synthase activity"/>
    <property type="evidence" value="ECO:0007669"/>
    <property type="project" value="UniProtKB-EC"/>
</dbReference>